<dbReference type="PANTHER" id="PTHR38788">
    <property type="entry name" value="CLR5 DOMAIN-CONTAINING PROTEIN"/>
    <property type="match status" value="1"/>
</dbReference>
<dbReference type="AlphaFoldDB" id="A0A8H4RG31"/>
<dbReference type="InterPro" id="IPR036770">
    <property type="entry name" value="Ankyrin_rpt-contain_sf"/>
</dbReference>
<sequence length="544" mass="61449">MSLEDVMAKMNNDYGFTATKRQYNRRISQWGLDKNIKDSEVRWIAQKQKRRAVEEKDTVFKVRGREVDPDRIARAIKWKRISDEVLLSNIQAATPEGVTYNTPLVVDAESPHIPPQSPQSPRLMLSSPIKQMYAEPILNIERPGQSSFLVPVPPECLPTTPARFGGLHAFSSPTDIFRIPQSPFQFSTSLLGTAVNHESLTTGAYIPEPKITDDCENKRTRLLEVVRETERNESIDYMKTMPEVNSLEFNIIQADRLESQRLSWESLHGNIHIPNARFAKSWIKSLHSWGEEVRKSPRLLWKIIPVILSAFVEFSGLDGPIRTILGFIIQLGTETLDRALYFWMAVFISALLEAWEIMFNFQHGIIYAAKTNLFPGTRTIELSLLRLNRSPWRISEASTASSDGPYEAFHHSLSKIGDIHRPVKSLEELGMVLIEVSLKEIEQVDNPEAMKLLQQATDVQSGEQDCITWSDILNARGEDFEYRDDMELLCLAAKAGHLRTAKALIEAGADPSGMGENSFQNSPIELTRNAGHDDVVSMLIKHGA</sequence>
<comment type="caution">
    <text evidence="2">The sequence shown here is derived from an EMBL/GenBank/DDBJ whole genome shotgun (WGS) entry which is preliminary data.</text>
</comment>
<evidence type="ECO:0000259" key="1">
    <source>
        <dbReference type="Pfam" id="PF14420"/>
    </source>
</evidence>
<dbReference type="Gene3D" id="1.25.40.20">
    <property type="entry name" value="Ankyrin repeat-containing domain"/>
    <property type="match status" value="1"/>
</dbReference>
<gene>
    <name evidence="2" type="ORF">G7Y89_g9901</name>
</gene>
<feature type="domain" description="Clr5" evidence="1">
    <location>
        <begin position="1"/>
        <end position="34"/>
    </location>
</feature>
<protein>
    <recommendedName>
        <fullName evidence="1">Clr5 domain-containing protein</fullName>
    </recommendedName>
</protein>
<reference evidence="2 3" key="1">
    <citation type="submission" date="2020-03" db="EMBL/GenBank/DDBJ databases">
        <title>Draft Genome Sequence of Cudoniella acicularis.</title>
        <authorList>
            <person name="Buettner E."/>
            <person name="Kellner H."/>
        </authorList>
    </citation>
    <scope>NUCLEOTIDE SEQUENCE [LARGE SCALE GENOMIC DNA]</scope>
    <source>
        <strain evidence="2 3">DSM 108380</strain>
    </source>
</reference>
<dbReference type="Pfam" id="PF14420">
    <property type="entry name" value="Clr5"/>
    <property type="match status" value="1"/>
</dbReference>
<dbReference type="EMBL" id="JAAMPI010000838">
    <property type="protein sequence ID" value="KAF4628255.1"/>
    <property type="molecule type" value="Genomic_DNA"/>
</dbReference>
<evidence type="ECO:0000313" key="3">
    <source>
        <dbReference type="Proteomes" id="UP000566819"/>
    </source>
</evidence>
<organism evidence="2 3">
    <name type="scientific">Cudoniella acicularis</name>
    <dbReference type="NCBI Taxonomy" id="354080"/>
    <lineage>
        <taxon>Eukaryota</taxon>
        <taxon>Fungi</taxon>
        <taxon>Dikarya</taxon>
        <taxon>Ascomycota</taxon>
        <taxon>Pezizomycotina</taxon>
        <taxon>Leotiomycetes</taxon>
        <taxon>Helotiales</taxon>
        <taxon>Tricladiaceae</taxon>
        <taxon>Cudoniella</taxon>
    </lineage>
</organism>
<dbReference type="InterPro" id="IPR025676">
    <property type="entry name" value="Clr5_dom"/>
</dbReference>
<dbReference type="OrthoDB" id="5986190at2759"/>
<evidence type="ECO:0000313" key="2">
    <source>
        <dbReference type="EMBL" id="KAF4628255.1"/>
    </source>
</evidence>
<accession>A0A8H4RG31</accession>
<proteinExistence type="predicted"/>
<dbReference type="SUPFAM" id="SSF48403">
    <property type="entry name" value="Ankyrin repeat"/>
    <property type="match status" value="1"/>
</dbReference>
<dbReference type="PANTHER" id="PTHR38788:SF3">
    <property type="entry name" value="CLR5 DOMAIN-CONTAINING PROTEIN"/>
    <property type="match status" value="1"/>
</dbReference>
<name>A0A8H4RG31_9HELO</name>
<keyword evidence="3" id="KW-1185">Reference proteome</keyword>
<dbReference type="Proteomes" id="UP000566819">
    <property type="component" value="Unassembled WGS sequence"/>
</dbReference>